<evidence type="ECO:0000256" key="8">
    <source>
        <dbReference type="PIRNR" id="PIRNR006256"/>
    </source>
</evidence>
<feature type="domain" description="Acylphosphatase-like" evidence="10">
    <location>
        <begin position="18"/>
        <end position="106"/>
    </location>
</feature>
<dbReference type="Gene3D" id="3.90.870.50">
    <property type="match status" value="1"/>
</dbReference>
<evidence type="ECO:0000313" key="12">
    <source>
        <dbReference type="EMBL" id="MFA9461590.1"/>
    </source>
</evidence>
<evidence type="ECO:0000256" key="5">
    <source>
        <dbReference type="ARBA" id="ARBA00022771"/>
    </source>
</evidence>
<comment type="catalytic activity">
    <reaction evidence="7 8">
        <text>C-terminal L-cysteinyl-[HypE protein] + carbamoyl phosphate + ATP + H2O = C-terminal S-carboxamide-L-cysteinyl-[HypE protein] + AMP + phosphate + diphosphate + H(+)</text>
        <dbReference type="Rhea" id="RHEA:55636"/>
        <dbReference type="Rhea" id="RHEA-COMP:14247"/>
        <dbReference type="Rhea" id="RHEA-COMP:14392"/>
        <dbReference type="ChEBI" id="CHEBI:15377"/>
        <dbReference type="ChEBI" id="CHEBI:15378"/>
        <dbReference type="ChEBI" id="CHEBI:30616"/>
        <dbReference type="ChEBI" id="CHEBI:33019"/>
        <dbReference type="ChEBI" id="CHEBI:43474"/>
        <dbReference type="ChEBI" id="CHEBI:58228"/>
        <dbReference type="ChEBI" id="CHEBI:76913"/>
        <dbReference type="ChEBI" id="CHEBI:139126"/>
        <dbReference type="ChEBI" id="CHEBI:456215"/>
    </reaction>
</comment>
<name>A0ABV4TW90_9GAMM</name>
<dbReference type="RefSeq" id="WP_373656373.1">
    <property type="nucleotide sequence ID" value="NZ_JBGUAW010000008.1"/>
</dbReference>
<dbReference type="InterPro" id="IPR017968">
    <property type="entry name" value="Acylphosphatase_CS"/>
</dbReference>
<dbReference type="SUPFAM" id="SSF54975">
    <property type="entry name" value="Acylphosphatase/BLUF domain-like"/>
    <property type="match status" value="1"/>
</dbReference>
<evidence type="ECO:0000256" key="1">
    <source>
        <dbReference type="ARBA" id="ARBA00004711"/>
    </source>
</evidence>
<gene>
    <name evidence="12" type="primary">hypF</name>
    <name evidence="12" type="ORF">ACERLL_12230</name>
</gene>
<evidence type="ECO:0000259" key="10">
    <source>
        <dbReference type="PROSITE" id="PS51160"/>
    </source>
</evidence>
<evidence type="ECO:0000256" key="2">
    <source>
        <dbReference type="ARBA" id="ARBA00008097"/>
    </source>
</evidence>
<dbReference type="Pfam" id="PF01300">
    <property type="entry name" value="Sua5_yciO_yrdC"/>
    <property type="match status" value="1"/>
</dbReference>
<dbReference type="InterPro" id="IPR017945">
    <property type="entry name" value="DHBP_synth_RibB-like_a/b_dom"/>
</dbReference>
<dbReference type="Gene3D" id="3.30.420.40">
    <property type="match status" value="1"/>
</dbReference>
<evidence type="ECO:0000256" key="7">
    <source>
        <dbReference type="ARBA" id="ARBA00048220"/>
    </source>
</evidence>
<dbReference type="InterPro" id="IPR011125">
    <property type="entry name" value="Znf_HypF"/>
</dbReference>
<dbReference type="InterPro" id="IPR006070">
    <property type="entry name" value="Sua5-like_dom"/>
</dbReference>
<feature type="domain" description="YrdC-like" evidence="11">
    <location>
        <begin position="214"/>
        <end position="415"/>
    </location>
</feature>
<dbReference type="Proteomes" id="UP001575181">
    <property type="component" value="Unassembled WGS sequence"/>
</dbReference>
<dbReference type="NCBIfam" id="TIGR00143">
    <property type="entry name" value="hypF"/>
    <property type="match status" value="1"/>
</dbReference>
<keyword evidence="13" id="KW-1185">Reference proteome</keyword>
<dbReference type="Gene3D" id="3.30.110.120">
    <property type="match status" value="1"/>
</dbReference>
<reference evidence="12 13" key="1">
    <citation type="submission" date="2024-08" db="EMBL/GenBank/DDBJ databases">
        <title>Whole-genome sequencing of halo(alkali)philic microorganisms from hypersaline lakes.</title>
        <authorList>
            <person name="Sorokin D.Y."/>
            <person name="Merkel A.Y."/>
            <person name="Messina E."/>
            <person name="Yakimov M."/>
        </authorList>
    </citation>
    <scope>NUCLEOTIDE SEQUENCE [LARGE SCALE GENOMIC DNA]</scope>
    <source>
        <strain evidence="12 13">Cl-TMA</strain>
    </source>
</reference>
<feature type="active site" evidence="9">
    <location>
        <position position="34"/>
    </location>
</feature>
<dbReference type="PROSITE" id="PS51163">
    <property type="entry name" value="YRDC"/>
    <property type="match status" value="1"/>
</dbReference>
<evidence type="ECO:0000256" key="6">
    <source>
        <dbReference type="ARBA" id="ARBA00022833"/>
    </source>
</evidence>
<keyword evidence="5" id="KW-0863">Zinc-finger</keyword>
<dbReference type="Pfam" id="PF17788">
    <property type="entry name" value="HypF_C"/>
    <property type="match status" value="1"/>
</dbReference>
<sequence length="780" mass="82526">MIPSEHSPSATSRAVTPAWEGLRVDGLVQGVGFRPFVWHLAREEGLRGRVWNDAEGVGIALWGPQAGRERFRRRLRAEAPPLARIDAVRSVPVGEERPPADFTIVSSGEGPARTGIVPDAPVCAACLEELFDPAGRRNRYAFLNCTHCGPRYTITGAVPYDRPSTALAGFPMCPDCAAEYADPGDRRFHAQATACPACGPRLVFRRAGDEPEGGDAIAAALGALGAGAVVAIKGLGGYHLAVDARNERAVERLRERKERGGKPFALMAANTASLDGVAVLDEAARAALEGPARPIVLLPKTEAGERRLPGIAPGLVHIGFMLPYAPIHYLLFHEAAGRPAGREWLEAPQPLLLVMTSANPGGEPLVTDNHEAERRLSGIADAFLEHDRPILVGCDDSVVRPRDRGAPVFLRRSRGHVPAPVVLPEEGPSVLATGGWLKNTVCLTRGGEAFPSQHVGDLANGATIRVMESAAAHLRRVLEVDPRVVACDLHPDFPSTRFAQELADRWDVPLVAVQHHHAHIAAVAAEHGLTGPVLGVALDGVGLGPAGEVWGGELLRVDGADYRALGGLRPIPLPGGDRAAREPWRTAAGLLYLLGQREEIPARFRREGAERIADLMDRGLNCPWTSSAGRLFDAAAALLGLREITGFEGQAAMELEGRAQSRGPVPAMSGGYRIAGGQLDPAPLMEALADCRDSGWGAAVFHATLAAGIVDWVASAAAAQGLDRVLLGGGCWANRILEEDVRSGLAAAGLRVFTAEALPPGDGGLSLGQAWVAARTMNKE</sequence>
<dbReference type="PIRSF" id="PIRSF006256">
    <property type="entry name" value="CMPcnvr_hdrg_mat"/>
    <property type="match status" value="1"/>
</dbReference>
<dbReference type="PROSITE" id="PS51160">
    <property type="entry name" value="ACYLPHOSPHATASE_3"/>
    <property type="match status" value="1"/>
</dbReference>
<dbReference type="PROSITE" id="PS00150">
    <property type="entry name" value="ACYLPHOSPHATASE_1"/>
    <property type="match status" value="1"/>
</dbReference>
<evidence type="ECO:0000256" key="3">
    <source>
        <dbReference type="ARBA" id="ARBA00022598"/>
    </source>
</evidence>
<keyword evidence="9" id="KW-0378">Hydrolase</keyword>
<comment type="function">
    <text evidence="8">Involved in the maturation of [NiFe] hydrogenases. Along with HypE, it catalyzes the synthesis of the CN ligands of the active site iron of [NiFe]-hydrogenases. HypF functions as a carbamoyl transferase using carbamoylphosphate as a substrate and transferring the carboxamido moiety in an ATP-dependent reaction to the thiolate of the C-terminal cysteine of HypE yielding a protein-S-carboxamide.</text>
</comment>
<comment type="pathway">
    <text evidence="1 8">Protein modification; [NiFe] hydrogenase maturation.</text>
</comment>
<keyword evidence="4" id="KW-0479">Metal-binding</keyword>
<evidence type="ECO:0000256" key="4">
    <source>
        <dbReference type="ARBA" id="ARBA00022723"/>
    </source>
</evidence>
<proteinExistence type="inferred from homology"/>
<accession>A0ABV4TW90</accession>
<dbReference type="PANTHER" id="PTHR42959:SF1">
    <property type="entry name" value="CARBAMOYLTRANSFERASE HYPF"/>
    <property type="match status" value="1"/>
</dbReference>
<dbReference type="InterPro" id="IPR051060">
    <property type="entry name" value="Carbamoyltrans_HypF-like"/>
</dbReference>
<organism evidence="12 13">
    <name type="scientific">Thiohalorhabdus methylotrophus</name>
    <dbReference type="NCBI Taxonomy" id="3242694"/>
    <lineage>
        <taxon>Bacteria</taxon>
        <taxon>Pseudomonadati</taxon>
        <taxon>Pseudomonadota</taxon>
        <taxon>Gammaproteobacteria</taxon>
        <taxon>Thiohalorhabdales</taxon>
        <taxon>Thiohalorhabdaceae</taxon>
        <taxon>Thiohalorhabdus</taxon>
    </lineage>
</organism>
<dbReference type="InterPro" id="IPR004421">
    <property type="entry name" value="Carbamoyltransferase_HypF"/>
</dbReference>
<dbReference type="Pfam" id="PF22521">
    <property type="entry name" value="HypF_C_2"/>
    <property type="match status" value="1"/>
</dbReference>
<dbReference type="Gene3D" id="3.30.420.360">
    <property type="match status" value="1"/>
</dbReference>
<dbReference type="Pfam" id="PF00708">
    <property type="entry name" value="Acylphosphatase"/>
    <property type="match status" value="1"/>
</dbReference>
<keyword evidence="6" id="KW-0862">Zinc</keyword>
<protein>
    <recommendedName>
        <fullName evidence="8">Carbamoyltransferase HypF</fullName>
        <ecNumber evidence="8">6.2.-.-</ecNumber>
    </recommendedName>
</protein>
<comment type="similarity">
    <text evidence="2 8">Belongs to the carbamoyltransferase HypF family.</text>
</comment>
<feature type="active site" evidence="9">
    <location>
        <position position="52"/>
    </location>
</feature>
<dbReference type="PANTHER" id="PTHR42959">
    <property type="entry name" value="CARBAMOYLTRANSFERASE"/>
    <property type="match status" value="1"/>
</dbReference>
<dbReference type="EMBL" id="JBGUAW010000008">
    <property type="protein sequence ID" value="MFA9461590.1"/>
    <property type="molecule type" value="Genomic_DNA"/>
</dbReference>
<evidence type="ECO:0000313" key="13">
    <source>
        <dbReference type="Proteomes" id="UP001575181"/>
    </source>
</evidence>
<dbReference type="GO" id="GO:0016874">
    <property type="term" value="F:ligase activity"/>
    <property type="evidence" value="ECO:0007669"/>
    <property type="project" value="UniProtKB-KW"/>
</dbReference>
<comment type="catalytic activity">
    <reaction evidence="9">
        <text>an acyl phosphate + H2O = a carboxylate + phosphate + H(+)</text>
        <dbReference type="Rhea" id="RHEA:14965"/>
        <dbReference type="ChEBI" id="CHEBI:15377"/>
        <dbReference type="ChEBI" id="CHEBI:15378"/>
        <dbReference type="ChEBI" id="CHEBI:29067"/>
        <dbReference type="ChEBI" id="CHEBI:43474"/>
        <dbReference type="ChEBI" id="CHEBI:59918"/>
        <dbReference type="EC" id="3.6.1.7"/>
    </reaction>
</comment>
<dbReference type="SUPFAM" id="SSF55821">
    <property type="entry name" value="YrdC/RibB"/>
    <property type="match status" value="1"/>
</dbReference>
<dbReference type="InterPro" id="IPR001792">
    <property type="entry name" value="Acylphosphatase-like_dom"/>
</dbReference>
<dbReference type="Pfam" id="PF07503">
    <property type="entry name" value="zf-HYPF"/>
    <property type="match status" value="2"/>
</dbReference>
<evidence type="ECO:0000259" key="11">
    <source>
        <dbReference type="PROSITE" id="PS51163"/>
    </source>
</evidence>
<dbReference type="InterPro" id="IPR041440">
    <property type="entry name" value="HypF_C"/>
</dbReference>
<keyword evidence="3 12" id="KW-0436">Ligase</keyword>
<dbReference type="InterPro" id="IPR055128">
    <property type="entry name" value="HypF_C_2"/>
</dbReference>
<dbReference type="InterPro" id="IPR036046">
    <property type="entry name" value="Acylphosphatase-like_dom_sf"/>
</dbReference>
<comment type="caution">
    <text evidence="12">The sequence shown here is derived from an EMBL/GenBank/DDBJ whole genome shotgun (WGS) entry which is preliminary data.</text>
</comment>
<evidence type="ECO:0000256" key="9">
    <source>
        <dbReference type="PROSITE-ProRule" id="PRU00520"/>
    </source>
</evidence>
<dbReference type="EC" id="6.2.-.-" evidence="8"/>